<evidence type="ECO:0000313" key="3">
    <source>
        <dbReference type="EMBL" id="KAK6327025.1"/>
    </source>
</evidence>
<keyword evidence="2" id="KW-0472">Membrane</keyword>
<reference evidence="3 4" key="1">
    <citation type="submission" date="2021-04" db="EMBL/GenBank/DDBJ databases">
        <authorList>
            <person name="De Guttry C."/>
            <person name="Zahm M."/>
            <person name="Klopp C."/>
            <person name="Cabau C."/>
            <person name="Louis A."/>
            <person name="Berthelot C."/>
            <person name="Parey E."/>
            <person name="Roest Crollius H."/>
            <person name="Montfort J."/>
            <person name="Robinson-Rechavi M."/>
            <person name="Bucao C."/>
            <person name="Bouchez O."/>
            <person name="Gislard M."/>
            <person name="Lluch J."/>
            <person name="Milhes M."/>
            <person name="Lampietro C."/>
            <person name="Lopez Roques C."/>
            <person name="Donnadieu C."/>
            <person name="Braasch I."/>
            <person name="Desvignes T."/>
            <person name="Postlethwait J."/>
            <person name="Bobe J."/>
            <person name="Wedekind C."/>
            <person name="Guiguen Y."/>
        </authorList>
    </citation>
    <scope>NUCLEOTIDE SEQUENCE [LARGE SCALE GENOMIC DNA]</scope>
    <source>
        <strain evidence="3">Cs_M1</strain>
        <tissue evidence="3">Blood</tissue>
    </source>
</reference>
<sequence length="115" mass="13216">MGQHERCFEVKLQVKEQEEETSTTTEPANRAITASQSPERVVTAAVGTIVASSMCVIFIMALTLGVIIYLRRRRHSDEDHWHTYEDVQDSAMFPNVLYSLQEFDQKEDLCTFQCQ</sequence>
<proteinExistence type="predicted"/>
<keyword evidence="4" id="KW-1185">Reference proteome</keyword>
<protein>
    <submittedName>
        <fullName evidence="3">Uncharacterized protein</fullName>
    </submittedName>
</protein>
<organism evidence="3 4">
    <name type="scientific">Coregonus suidteri</name>
    <dbReference type="NCBI Taxonomy" id="861788"/>
    <lineage>
        <taxon>Eukaryota</taxon>
        <taxon>Metazoa</taxon>
        <taxon>Chordata</taxon>
        <taxon>Craniata</taxon>
        <taxon>Vertebrata</taxon>
        <taxon>Euteleostomi</taxon>
        <taxon>Actinopterygii</taxon>
        <taxon>Neopterygii</taxon>
        <taxon>Teleostei</taxon>
        <taxon>Protacanthopterygii</taxon>
        <taxon>Salmoniformes</taxon>
        <taxon>Salmonidae</taxon>
        <taxon>Coregoninae</taxon>
        <taxon>Coregonus</taxon>
    </lineage>
</organism>
<dbReference type="EMBL" id="JAGTTL010000002">
    <property type="protein sequence ID" value="KAK6327025.1"/>
    <property type="molecule type" value="Genomic_DNA"/>
</dbReference>
<accession>A0AAN8MMH9</accession>
<keyword evidence="2" id="KW-0812">Transmembrane</keyword>
<evidence type="ECO:0000256" key="1">
    <source>
        <dbReference type="SAM" id="MobiDB-lite"/>
    </source>
</evidence>
<dbReference type="AlphaFoldDB" id="A0AAN8MMH9"/>
<evidence type="ECO:0000313" key="4">
    <source>
        <dbReference type="Proteomes" id="UP001356427"/>
    </source>
</evidence>
<feature type="transmembrane region" description="Helical" evidence="2">
    <location>
        <begin position="44"/>
        <end position="70"/>
    </location>
</feature>
<comment type="caution">
    <text evidence="3">The sequence shown here is derived from an EMBL/GenBank/DDBJ whole genome shotgun (WGS) entry which is preliminary data.</text>
</comment>
<evidence type="ECO:0000256" key="2">
    <source>
        <dbReference type="SAM" id="Phobius"/>
    </source>
</evidence>
<keyword evidence="2" id="KW-1133">Transmembrane helix</keyword>
<dbReference type="Proteomes" id="UP001356427">
    <property type="component" value="Unassembled WGS sequence"/>
</dbReference>
<feature type="region of interest" description="Disordered" evidence="1">
    <location>
        <begin position="14"/>
        <end position="34"/>
    </location>
</feature>
<gene>
    <name evidence="3" type="ORF">J4Q44_G00026700</name>
</gene>
<name>A0AAN8MMH9_9TELE</name>